<dbReference type="RefSeq" id="WP_246413958.1">
    <property type="nucleotide sequence ID" value="NZ_JACIDZ010000011.1"/>
</dbReference>
<keyword evidence="5" id="KW-1185">Reference proteome</keyword>
<gene>
    <name evidence="4" type="ORF">GGR30_003309</name>
</gene>
<dbReference type="GO" id="GO:0006813">
    <property type="term" value="P:potassium ion transport"/>
    <property type="evidence" value="ECO:0007669"/>
    <property type="project" value="InterPro"/>
</dbReference>
<dbReference type="InterPro" id="IPR006037">
    <property type="entry name" value="RCK_C"/>
</dbReference>
<dbReference type="InterPro" id="IPR036721">
    <property type="entry name" value="RCK_C_sf"/>
</dbReference>
<sequence length="341" mass="36647">MEAQETELPFRAGHPNYAGQSLDEMERASPRANKACRPGPLCHLPAGDLAGLSPTYGLTSSSRGRPDAPAGTDPGSVVQRAGLPETAGYAGPVSPVSKTCIPGKDDASCRHLHQPKGETMKTRSFAVIGLGTFGSTVASELARFGNPVLGIDIDGQYVTRLAETLTEAVIADGKDELALKEAGVGDYDVAIVAIGEDLEANVLCTMNVKMLGVETIWVKALNRTHHRILTKLGADRVILPEHEIGQHIAQMLHNPLVRDYVSLGNGYHVVDFKVPAELDGKMVGKAAIFEKYNVRALGAMRDNQYLSCDDGDLTLREDDKLLLLGKRGDLRHFGDDLRDGD</sequence>
<dbReference type="PANTHER" id="PTHR43833:SF7">
    <property type="entry name" value="KTR SYSTEM POTASSIUM UPTAKE PROTEIN C"/>
    <property type="match status" value="1"/>
</dbReference>
<evidence type="ECO:0000313" key="5">
    <source>
        <dbReference type="Proteomes" id="UP000530571"/>
    </source>
</evidence>
<evidence type="ECO:0000259" key="2">
    <source>
        <dbReference type="PROSITE" id="PS51201"/>
    </source>
</evidence>
<organism evidence="4 5">
    <name type="scientific">Martelella radicis</name>
    <dbReference type="NCBI Taxonomy" id="1397476"/>
    <lineage>
        <taxon>Bacteria</taxon>
        <taxon>Pseudomonadati</taxon>
        <taxon>Pseudomonadota</taxon>
        <taxon>Alphaproteobacteria</taxon>
        <taxon>Hyphomicrobiales</taxon>
        <taxon>Aurantimonadaceae</taxon>
        <taxon>Martelella</taxon>
    </lineage>
</organism>
<feature type="domain" description="RCK C-terminal" evidence="3">
    <location>
        <begin position="258"/>
        <end position="339"/>
    </location>
</feature>
<dbReference type="PROSITE" id="PS51202">
    <property type="entry name" value="RCK_C"/>
    <property type="match status" value="1"/>
</dbReference>
<evidence type="ECO:0000256" key="1">
    <source>
        <dbReference type="SAM" id="MobiDB-lite"/>
    </source>
</evidence>
<dbReference type="Gene3D" id="3.30.70.1450">
    <property type="entry name" value="Regulator of K+ conductance, C-terminal domain"/>
    <property type="match status" value="1"/>
</dbReference>
<feature type="region of interest" description="Disordered" evidence="1">
    <location>
        <begin position="1"/>
        <end position="20"/>
    </location>
</feature>
<name>A0A7W6KL78_9HYPH</name>
<feature type="domain" description="RCK N-terminal" evidence="2">
    <location>
        <begin position="122"/>
        <end position="239"/>
    </location>
</feature>
<accession>A0A7W6KL78</accession>
<dbReference type="Gene3D" id="3.40.50.720">
    <property type="entry name" value="NAD(P)-binding Rossmann-like Domain"/>
    <property type="match status" value="1"/>
</dbReference>
<dbReference type="PANTHER" id="PTHR43833">
    <property type="entry name" value="POTASSIUM CHANNEL PROTEIN 2-RELATED-RELATED"/>
    <property type="match status" value="1"/>
</dbReference>
<dbReference type="GO" id="GO:0008324">
    <property type="term" value="F:monoatomic cation transmembrane transporter activity"/>
    <property type="evidence" value="ECO:0007669"/>
    <property type="project" value="InterPro"/>
</dbReference>
<dbReference type="SUPFAM" id="SSF116726">
    <property type="entry name" value="TrkA C-terminal domain-like"/>
    <property type="match status" value="1"/>
</dbReference>
<evidence type="ECO:0000259" key="3">
    <source>
        <dbReference type="PROSITE" id="PS51202"/>
    </source>
</evidence>
<reference evidence="4 5" key="1">
    <citation type="submission" date="2020-08" db="EMBL/GenBank/DDBJ databases">
        <title>Genomic Encyclopedia of Type Strains, Phase IV (KMG-IV): sequencing the most valuable type-strain genomes for metagenomic binning, comparative biology and taxonomic classification.</title>
        <authorList>
            <person name="Goeker M."/>
        </authorList>
    </citation>
    <scope>NUCLEOTIDE SEQUENCE [LARGE SCALE GENOMIC DNA]</scope>
    <source>
        <strain evidence="4 5">DSM 28101</strain>
    </source>
</reference>
<evidence type="ECO:0000313" key="4">
    <source>
        <dbReference type="EMBL" id="MBB4123366.1"/>
    </source>
</evidence>
<dbReference type="InterPro" id="IPR050721">
    <property type="entry name" value="Trk_Ktr_HKT_K-transport"/>
</dbReference>
<feature type="region of interest" description="Disordered" evidence="1">
    <location>
        <begin position="53"/>
        <end position="77"/>
    </location>
</feature>
<dbReference type="PROSITE" id="PS51201">
    <property type="entry name" value="RCK_N"/>
    <property type="match status" value="1"/>
</dbReference>
<proteinExistence type="predicted"/>
<comment type="caution">
    <text evidence="4">The sequence shown here is derived from an EMBL/GenBank/DDBJ whole genome shotgun (WGS) entry which is preliminary data.</text>
</comment>
<dbReference type="EMBL" id="JACIDZ010000011">
    <property type="protein sequence ID" value="MBB4123366.1"/>
    <property type="molecule type" value="Genomic_DNA"/>
</dbReference>
<dbReference type="Pfam" id="PF02080">
    <property type="entry name" value="TrkA_C"/>
    <property type="match status" value="1"/>
</dbReference>
<dbReference type="Proteomes" id="UP000530571">
    <property type="component" value="Unassembled WGS sequence"/>
</dbReference>
<dbReference type="InterPro" id="IPR003148">
    <property type="entry name" value="RCK_N"/>
</dbReference>
<dbReference type="InterPro" id="IPR036291">
    <property type="entry name" value="NAD(P)-bd_dom_sf"/>
</dbReference>
<dbReference type="Pfam" id="PF02254">
    <property type="entry name" value="TrkA_N"/>
    <property type="match status" value="1"/>
</dbReference>
<dbReference type="AlphaFoldDB" id="A0A7W6KL78"/>
<protein>
    <submittedName>
        <fullName evidence="4">Trk K+ transport system NAD-binding subunit</fullName>
    </submittedName>
</protein>
<dbReference type="SUPFAM" id="SSF51735">
    <property type="entry name" value="NAD(P)-binding Rossmann-fold domains"/>
    <property type="match status" value="1"/>
</dbReference>